<dbReference type="GeneID" id="36329211"/>
<reference evidence="1 2" key="1">
    <citation type="submission" date="2017-04" db="EMBL/GenBank/DDBJ databases">
        <title>Genome Sequence of the Model Brown-Rot Fungus Postia placenta SB12.</title>
        <authorList>
            <consortium name="DOE Joint Genome Institute"/>
            <person name="Gaskell J."/>
            <person name="Kersten P."/>
            <person name="Larrondo L.F."/>
            <person name="Canessa P."/>
            <person name="Martinez D."/>
            <person name="Hibbett D."/>
            <person name="Schmoll M."/>
            <person name="Kubicek C.P."/>
            <person name="Martinez A.T."/>
            <person name="Yadav J."/>
            <person name="Master E."/>
            <person name="Magnuson J.K."/>
            <person name="James T."/>
            <person name="Yaver D."/>
            <person name="Berka R."/>
            <person name="Labutti K."/>
            <person name="Lipzen A."/>
            <person name="Aerts A."/>
            <person name="Barry K."/>
            <person name="Henrissat B."/>
            <person name="Blanchette R."/>
            <person name="Grigoriev I."/>
            <person name="Cullen D."/>
        </authorList>
    </citation>
    <scope>NUCLEOTIDE SEQUENCE [LARGE SCALE GENOMIC DNA]</scope>
    <source>
        <strain evidence="1 2">MAD-698-R-SB12</strain>
    </source>
</reference>
<evidence type="ECO:0000313" key="1">
    <source>
        <dbReference type="EMBL" id="OSX66196.1"/>
    </source>
</evidence>
<feature type="non-terminal residue" evidence="1">
    <location>
        <position position="1"/>
    </location>
</feature>
<name>A0A1X6NCL8_9APHY</name>
<organism evidence="1 2">
    <name type="scientific">Postia placenta MAD-698-R-SB12</name>
    <dbReference type="NCBI Taxonomy" id="670580"/>
    <lineage>
        <taxon>Eukaryota</taxon>
        <taxon>Fungi</taxon>
        <taxon>Dikarya</taxon>
        <taxon>Basidiomycota</taxon>
        <taxon>Agaricomycotina</taxon>
        <taxon>Agaricomycetes</taxon>
        <taxon>Polyporales</taxon>
        <taxon>Adustoporiaceae</taxon>
        <taxon>Rhodonia</taxon>
    </lineage>
</organism>
<protein>
    <submittedName>
        <fullName evidence="1">Uncharacterized protein</fullName>
    </submittedName>
</protein>
<dbReference type="EMBL" id="KZ110592">
    <property type="protein sequence ID" value="OSX66196.1"/>
    <property type="molecule type" value="Genomic_DNA"/>
</dbReference>
<dbReference type="OrthoDB" id="10294321at2759"/>
<proteinExistence type="predicted"/>
<keyword evidence="2" id="KW-1185">Reference proteome</keyword>
<dbReference type="Proteomes" id="UP000194127">
    <property type="component" value="Unassembled WGS sequence"/>
</dbReference>
<accession>A0A1X6NCL8</accession>
<dbReference type="AlphaFoldDB" id="A0A1X6NCL8"/>
<sequence length="152" mass="16535">ALVQGLEGDLLVLDLNRRQFGEAGGDRARMPRGGSECKGAVGAERMLGPSDGLVTLIILLNRSRRVIRAQLLFAGDDESKRTVSEVDVDEVLGVEGVNKALTCSHVGWGKDGEAGLYTGEDEGRLCTLVHAQLIVMHPYQVQFSWFVVLTWV</sequence>
<dbReference type="RefSeq" id="XP_024342990.1">
    <property type="nucleotide sequence ID" value="XM_024484262.1"/>
</dbReference>
<gene>
    <name evidence="1" type="ORF">POSPLADRAFT_1132869</name>
</gene>
<evidence type="ECO:0000313" key="2">
    <source>
        <dbReference type="Proteomes" id="UP000194127"/>
    </source>
</evidence>